<dbReference type="Proteomes" id="UP000622475">
    <property type="component" value="Unassembled WGS sequence"/>
</dbReference>
<proteinExistence type="predicted"/>
<comment type="caution">
    <text evidence="1">The sequence shown here is derived from an EMBL/GenBank/DDBJ whole genome shotgun (WGS) entry which is preliminary data.</text>
</comment>
<evidence type="ECO:0000313" key="1">
    <source>
        <dbReference type="EMBL" id="MBE9661612.1"/>
    </source>
</evidence>
<organism evidence="1 2">
    <name type="scientific">Mucilaginibacter myungsuensis</name>
    <dbReference type="NCBI Taxonomy" id="649104"/>
    <lineage>
        <taxon>Bacteria</taxon>
        <taxon>Pseudomonadati</taxon>
        <taxon>Bacteroidota</taxon>
        <taxon>Sphingobacteriia</taxon>
        <taxon>Sphingobacteriales</taxon>
        <taxon>Sphingobacteriaceae</taxon>
        <taxon>Mucilaginibacter</taxon>
    </lineage>
</organism>
<dbReference type="RefSeq" id="WP_194110796.1">
    <property type="nucleotide sequence ID" value="NZ_JADFFL010000002.1"/>
</dbReference>
<dbReference type="EMBL" id="JADFFL010000002">
    <property type="protein sequence ID" value="MBE9661612.1"/>
    <property type="molecule type" value="Genomic_DNA"/>
</dbReference>
<keyword evidence="2" id="KW-1185">Reference proteome</keyword>
<evidence type="ECO:0000313" key="2">
    <source>
        <dbReference type="Proteomes" id="UP000622475"/>
    </source>
</evidence>
<reference evidence="1" key="1">
    <citation type="submission" date="2020-10" db="EMBL/GenBank/DDBJ databases">
        <title>Mucilaginibacter mali sp. nov., isolated from rhizosphere soil of apple orchard.</title>
        <authorList>
            <person name="Lee J.-S."/>
            <person name="Kim H.S."/>
            <person name="Kim J.-S."/>
        </authorList>
    </citation>
    <scope>NUCLEOTIDE SEQUENCE</scope>
    <source>
        <strain evidence="1">KCTC 22746</strain>
    </source>
</reference>
<accession>A0A929PWW7</accession>
<dbReference type="AlphaFoldDB" id="A0A929PWW7"/>
<name>A0A929PWW7_9SPHI</name>
<gene>
    <name evidence="1" type="ORF">IRJ16_06925</name>
</gene>
<sequence>MIRHFRSVDVPSFNTTTKKAEQKEKQTNNLNNGTVFKPINYLKSQLMAGAIVCVFFDVYFKRKRRRSPIEIGAPLLQLSL</sequence>
<protein>
    <submittedName>
        <fullName evidence="1">Uncharacterized protein</fullName>
    </submittedName>
</protein>